<feature type="transmembrane region" description="Helical" evidence="1">
    <location>
        <begin position="6"/>
        <end position="29"/>
    </location>
</feature>
<dbReference type="GeneID" id="95427980"/>
<comment type="caution">
    <text evidence="2">The sequence shown here is derived from an EMBL/GenBank/DDBJ whole genome shotgun (WGS) entry which is preliminary data.</text>
</comment>
<organism evidence="2 3">
    <name type="scientific">Sphingobacterium spiritivorum ATCC 33861</name>
    <dbReference type="NCBI Taxonomy" id="525373"/>
    <lineage>
        <taxon>Bacteria</taxon>
        <taxon>Pseudomonadati</taxon>
        <taxon>Bacteroidota</taxon>
        <taxon>Sphingobacteriia</taxon>
        <taxon>Sphingobacteriales</taxon>
        <taxon>Sphingobacteriaceae</taxon>
        <taxon>Sphingobacterium</taxon>
    </lineage>
</organism>
<evidence type="ECO:0000313" key="3">
    <source>
        <dbReference type="Proteomes" id="UP000006258"/>
    </source>
</evidence>
<dbReference type="EMBL" id="ACHA02000011">
    <property type="protein sequence ID" value="EFK57346.1"/>
    <property type="molecule type" value="Genomic_DNA"/>
</dbReference>
<proteinExistence type="predicted"/>
<dbReference type="AlphaFoldDB" id="D7VN49"/>
<dbReference type="RefSeq" id="WP_002992958.1">
    <property type="nucleotide sequence ID" value="NZ_GL379770.1"/>
</dbReference>
<protein>
    <submittedName>
        <fullName evidence="2">Uncharacterized protein</fullName>
    </submittedName>
</protein>
<keyword evidence="1" id="KW-0472">Membrane</keyword>
<keyword evidence="3" id="KW-1185">Reference proteome</keyword>
<sequence>MTNFEIITSILAFGTLLTGTGTIILAWITNETNKKIAKRQGVIDLHNAWNNIRSISKSDLITPDIVNATNALSLTASLWNNSVMEKNILYQSYWSNFKNLYDTLASIDELVPGHNFSCKSLLTADIKSVYKEMEKIELSKVSKTNY</sequence>
<reference evidence="2" key="1">
    <citation type="submission" date="2010-07" db="EMBL/GenBank/DDBJ databases">
        <authorList>
            <person name="Muzny D."/>
            <person name="Qin X."/>
            <person name="Buhay C."/>
            <person name="Dugan-Rocha S."/>
            <person name="Ding Y."/>
            <person name="Chen G."/>
            <person name="Hawes A."/>
            <person name="Holder M."/>
            <person name="Jhangiani S."/>
            <person name="Johnson A."/>
            <person name="Khan Z."/>
            <person name="Li Z."/>
            <person name="Liu W."/>
            <person name="Liu X."/>
            <person name="Perez L."/>
            <person name="Shen H."/>
            <person name="Wang Q."/>
            <person name="Watt J."/>
            <person name="Xi L."/>
            <person name="Xin Y."/>
            <person name="Zhou J."/>
            <person name="Deng J."/>
            <person name="Jiang H."/>
            <person name="Liu Y."/>
            <person name="Qu J."/>
            <person name="Song X.-Z."/>
            <person name="Zhang L."/>
            <person name="Villasana D."/>
            <person name="Johnson A."/>
            <person name="Liu J."/>
            <person name="Liyanage D."/>
            <person name="Lorensuhewa L."/>
            <person name="Robinson T."/>
            <person name="Song A."/>
            <person name="Song B.-B."/>
            <person name="Dinh H."/>
            <person name="Thornton R."/>
            <person name="Coyle M."/>
            <person name="Francisco L."/>
            <person name="Jackson L."/>
            <person name="Javaid M."/>
            <person name="Korchina V."/>
            <person name="Kovar C."/>
            <person name="Mata R."/>
            <person name="Mathew T."/>
            <person name="Ngo R."/>
            <person name="Nguyen L."/>
            <person name="Nguyen N."/>
            <person name="Okwuonu G."/>
            <person name="Ongeri F."/>
            <person name="Pham C."/>
            <person name="Simmons D."/>
            <person name="Wilczek-Boney K."/>
            <person name="Hale W."/>
            <person name="Jakkamsetti A."/>
            <person name="Pham P."/>
            <person name="Ruth R."/>
            <person name="San Lucas F."/>
            <person name="Warren J."/>
            <person name="Zhang J."/>
            <person name="Zhao Z."/>
            <person name="Zhou C."/>
            <person name="Zhu D."/>
            <person name="Lee S."/>
            <person name="Bess C."/>
            <person name="Blankenburg K."/>
            <person name="Forbes L."/>
            <person name="Fu Q."/>
            <person name="Gubbala S."/>
            <person name="Hirani K."/>
            <person name="Jayaseelan J.C."/>
            <person name="Lara F."/>
            <person name="Munidasa M."/>
            <person name="Palculict T."/>
            <person name="Patil S."/>
            <person name="Pu L.-L."/>
            <person name="Saada N."/>
            <person name="Tang L."/>
            <person name="Weissenberger G."/>
            <person name="Zhu Y."/>
            <person name="Hemphill L."/>
            <person name="Shang Y."/>
            <person name="Youmans B."/>
            <person name="Ayvaz T."/>
            <person name="Ross M."/>
            <person name="Santibanez J."/>
            <person name="Aqrawi P."/>
            <person name="Gross S."/>
            <person name="Joshi V."/>
            <person name="Fowler G."/>
            <person name="Nazareth L."/>
            <person name="Reid J."/>
            <person name="Worley K."/>
            <person name="Petrosino J."/>
            <person name="Highlander S."/>
            <person name="Gibbs R."/>
        </authorList>
    </citation>
    <scope>NUCLEOTIDE SEQUENCE [LARGE SCALE GENOMIC DNA]</scope>
    <source>
        <strain evidence="2">ATCC 33861</strain>
    </source>
</reference>
<evidence type="ECO:0000256" key="1">
    <source>
        <dbReference type="SAM" id="Phobius"/>
    </source>
</evidence>
<accession>D7VN49</accession>
<dbReference type="Proteomes" id="UP000006258">
    <property type="component" value="Unassembled WGS sequence"/>
</dbReference>
<dbReference type="STRING" id="525373.HMPREF0766_12419"/>
<dbReference type="HOGENOM" id="CLU_1776261_0_0_10"/>
<dbReference type="OrthoDB" id="1445612at2"/>
<keyword evidence="1" id="KW-0812">Transmembrane</keyword>
<gene>
    <name evidence="2" type="ORF">HMPREF0766_12419</name>
</gene>
<keyword evidence="1" id="KW-1133">Transmembrane helix</keyword>
<evidence type="ECO:0000313" key="2">
    <source>
        <dbReference type="EMBL" id="EFK57346.1"/>
    </source>
</evidence>
<name>D7VN49_SPHSI</name>